<dbReference type="InterPro" id="IPR052956">
    <property type="entry name" value="Mesenchyme-surface_protein"/>
</dbReference>
<protein>
    <submittedName>
        <fullName evidence="4">PEP-CTERM sorting domain-containing protein</fullName>
    </submittedName>
</protein>
<name>A0A5B8CTY8_9PROT</name>
<dbReference type="Proteomes" id="UP000311008">
    <property type="component" value="Chromosome"/>
</dbReference>
<dbReference type="InterPro" id="IPR015943">
    <property type="entry name" value="WD40/YVTN_repeat-like_dom_sf"/>
</dbReference>
<dbReference type="NCBIfam" id="TIGR02595">
    <property type="entry name" value="PEP_CTERM"/>
    <property type="match status" value="1"/>
</dbReference>
<dbReference type="InterPro" id="IPR013424">
    <property type="entry name" value="Ice-binding_C"/>
</dbReference>
<accession>A0A5B8CTY8</accession>
<feature type="domain" description="Ice-binding protein C-terminal" evidence="2">
    <location>
        <begin position="469"/>
        <end position="492"/>
    </location>
</feature>
<dbReference type="Pfam" id="PF07589">
    <property type="entry name" value="PEP-CTERM"/>
    <property type="match status" value="1"/>
</dbReference>
<keyword evidence="1" id="KW-0732">Signal</keyword>
<dbReference type="PANTHER" id="PTHR46928">
    <property type="entry name" value="MESENCHYME-SPECIFIC CELL SURFACE GLYCOPROTEIN"/>
    <property type="match status" value="1"/>
</dbReference>
<dbReference type="InterPro" id="IPR011044">
    <property type="entry name" value="Quino_amine_DH_bsu"/>
</dbReference>
<dbReference type="RefSeq" id="WP_140004091.1">
    <property type="nucleotide sequence ID" value="NZ_CP040946.1"/>
</dbReference>
<dbReference type="EMBL" id="CP040946">
    <property type="protein sequence ID" value="QDC44761.1"/>
    <property type="molecule type" value="Genomic_DNA"/>
</dbReference>
<dbReference type="InterPro" id="IPR055188">
    <property type="entry name" value="Choice_anch_I"/>
</dbReference>
<dbReference type="OrthoDB" id="8674919at2"/>
<gene>
    <name evidence="4" type="ORF">FIU01_09660</name>
</gene>
<evidence type="ECO:0000259" key="2">
    <source>
        <dbReference type="Pfam" id="PF07589"/>
    </source>
</evidence>
<dbReference type="Gene3D" id="2.130.10.10">
    <property type="entry name" value="YVTN repeat-like/Quinoprotein amine dehydrogenase"/>
    <property type="match status" value="1"/>
</dbReference>
<dbReference type="NCBIfam" id="NF038117">
    <property type="entry name" value="choice_anch_I"/>
    <property type="match status" value="1"/>
</dbReference>
<feature type="signal peptide" evidence="1">
    <location>
        <begin position="1"/>
        <end position="20"/>
    </location>
</feature>
<keyword evidence="5" id="KW-1185">Reference proteome</keyword>
<organism evidence="4 5">
    <name type="scientific">Methylophilus medardicus</name>
    <dbReference type="NCBI Taxonomy" id="2588534"/>
    <lineage>
        <taxon>Bacteria</taxon>
        <taxon>Pseudomonadati</taxon>
        <taxon>Pseudomonadota</taxon>
        <taxon>Betaproteobacteria</taxon>
        <taxon>Nitrosomonadales</taxon>
        <taxon>Methylophilaceae</taxon>
        <taxon>Methylophilus</taxon>
    </lineage>
</organism>
<proteinExistence type="predicted"/>
<evidence type="ECO:0000313" key="5">
    <source>
        <dbReference type="Proteomes" id="UP000311008"/>
    </source>
</evidence>
<dbReference type="AlphaFoldDB" id="A0A5B8CTY8"/>
<feature type="domain" description="Choice-of-anchor I" evidence="3">
    <location>
        <begin position="332"/>
        <end position="465"/>
    </location>
</feature>
<feature type="chain" id="PRO_5022658952" evidence="1">
    <location>
        <begin position="21"/>
        <end position="494"/>
    </location>
</feature>
<dbReference type="KEGG" id="mmec:FIU01_09660"/>
<sequence length="494" mass="51426">MKKMTLVMGLLFASMSMAEAATTYQISKEWTFSHSGSGYLSEIPAFDALTNTLWVAGVKGVDVLNATNGNLLQRIDTSAYGNINSVSIHNGLAAFAIENTTRSNAGIVQLYDTTSRSLAAGTNSFNVGALPDMLTFTPDGTKILVANEGTPDTYGSRIGSSVPRVYGAPANDPAGSVTIIDVASRSVSATATLAGVPTSGSHIRTNTGMDFEPEYIAVSADGSKAYVTLQEANAIGVLDLKTQSFTKVVGLGVKDFSAPGNSIDPLNNNSVSFISPNVKGLYMPDGIATYDVAGVTYLVTANEGDFREDDGDRSAASGLGGSGALANIRVSNTDSSVGDLYAAGARSFSIRDADGNLVYDSGDILDKEAFARGIYDDARSRDKGVEPEGVDLFTLGGRTIAAVGLERTLKGAIALFDITDPTKVSFIDMIVSEGDLAPEGLVAFEKDGAVFLAFANEASNTTSLFRVSAVPEPGSAAMLGLGLVGIAAMRRRQQ</sequence>
<reference evidence="5" key="1">
    <citation type="journal article" date="2019" name="ISME J.">
        <title>Evolution in action: habitat transition from sediment to the pelagial leads to genome streamlining in Methylophilaceae.</title>
        <authorList>
            <person name="Salcher M."/>
            <person name="Schaefle D."/>
            <person name="Kaspar M."/>
            <person name="Neuenschwander S.M."/>
            <person name="Ghai R."/>
        </authorList>
    </citation>
    <scope>NUCLEOTIDE SEQUENCE [LARGE SCALE GENOMIC DNA]</scope>
    <source>
        <strain evidence="5">MMS-M-51</strain>
    </source>
</reference>
<feature type="domain" description="Choice-of-anchor I" evidence="3">
    <location>
        <begin position="41"/>
        <end position="310"/>
    </location>
</feature>
<evidence type="ECO:0000313" key="4">
    <source>
        <dbReference type="EMBL" id="QDC44761.1"/>
    </source>
</evidence>
<dbReference type="Pfam" id="PF22494">
    <property type="entry name" value="choice_anch_I"/>
    <property type="match status" value="2"/>
</dbReference>
<dbReference type="PANTHER" id="PTHR46928:SF1">
    <property type="entry name" value="MESENCHYME-SPECIFIC CELL SURFACE GLYCOPROTEIN"/>
    <property type="match status" value="1"/>
</dbReference>
<evidence type="ECO:0000256" key="1">
    <source>
        <dbReference type="SAM" id="SignalP"/>
    </source>
</evidence>
<dbReference type="SUPFAM" id="SSF50969">
    <property type="entry name" value="YVTN repeat-like/Quinoprotein amine dehydrogenase"/>
    <property type="match status" value="1"/>
</dbReference>
<evidence type="ECO:0000259" key="3">
    <source>
        <dbReference type="Pfam" id="PF22494"/>
    </source>
</evidence>